<reference evidence="1" key="1">
    <citation type="submission" date="2019-09" db="EMBL/GenBank/DDBJ databases">
        <title>Characterisation of the sponge microbiome using genome-centric metagenomics.</title>
        <authorList>
            <person name="Engelberts J.P."/>
            <person name="Robbins S.J."/>
            <person name="De Goeij J.M."/>
            <person name="Aranda M."/>
            <person name="Bell S.C."/>
            <person name="Webster N.S."/>
        </authorList>
    </citation>
    <scope>NUCLEOTIDE SEQUENCE</scope>
    <source>
        <strain evidence="1">SB0664_bin_27</strain>
    </source>
</reference>
<comment type="caution">
    <text evidence="1">The sequence shown here is derived from an EMBL/GenBank/DDBJ whole genome shotgun (WGS) entry which is preliminary data.</text>
</comment>
<proteinExistence type="predicted"/>
<accession>A0A6B0YQ80</accession>
<name>A0A6B0YQ80_9CHLR</name>
<dbReference type="EMBL" id="VXRG01000065">
    <property type="protein sequence ID" value="MXY93254.1"/>
    <property type="molecule type" value="Genomic_DNA"/>
</dbReference>
<gene>
    <name evidence="1" type="ORF">F4Y42_07380</name>
</gene>
<dbReference type="AlphaFoldDB" id="A0A6B0YQ80"/>
<sequence>MVPLPAGTHDCENLQLLYQRCHAVKTASERRREG</sequence>
<organism evidence="1">
    <name type="scientific">Caldilineaceae bacterium SB0664_bin_27</name>
    <dbReference type="NCBI Taxonomy" id="2605260"/>
    <lineage>
        <taxon>Bacteria</taxon>
        <taxon>Bacillati</taxon>
        <taxon>Chloroflexota</taxon>
        <taxon>Caldilineae</taxon>
        <taxon>Caldilineales</taxon>
        <taxon>Caldilineaceae</taxon>
    </lineage>
</organism>
<evidence type="ECO:0000313" key="1">
    <source>
        <dbReference type="EMBL" id="MXY93254.1"/>
    </source>
</evidence>
<protein>
    <submittedName>
        <fullName evidence="1">Uncharacterized protein</fullName>
    </submittedName>
</protein>